<feature type="transmembrane region" description="Helical" evidence="2">
    <location>
        <begin position="36"/>
        <end position="59"/>
    </location>
</feature>
<evidence type="ECO:0000313" key="5">
    <source>
        <dbReference type="Proteomes" id="UP001144280"/>
    </source>
</evidence>
<keyword evidence="2" id="KW-0472">Membrane</keyword>
<evidence type="ECO:0000256" key="2">
    <source>
        <dbReference type="SAM" id="Phobius"/>
    </source>
</evidence>
<evidence type="ECO:0000313" key="4">
    <source>
        <dbReference type="EMBL" id="GLI03737.1"/>
    </source>
</evidence>
<evidence type="ECO:0000259" key="3">
    <source>
        <dbReference type="Pfam" id="PF12229"/>
    </source>
</evidence>
<feature type="domain" description="YoaR-like putative peptidoglycan binding" evidence="3">
    <location>
        <begin position="220"/>
        <end position="337"/>
    </location>
</feature>
<dbReference type="Pfam" id="PF12229">
    <property type="entry name" value="PG_binding_4"/>
    <property type="match status" value="1"/>
</dbReference>
<dbReference type="PANTHER" id="PTHR35788:SF1">
    <property type="entry name" value="EXPORTED PROTEIN"/>
    <property type="match status" value="1"/>
</dbReference>
<dbReference type="EMBL" id="BSDI01000098">
    <property type="protein sequence ID" value="GLI03737.1"/>
    <property type="molecule type" value="Genomic_DNA"/>
</dbReference>
<comment type="caution">
    <text evidence="4">The sequence shown here is derived from an EMBL/GenBank/DDBJ whole genome shotgun (WGS) entry which is preliminary data.</text>
</comment>
<keyword evidence="2" id="KW-0812">Transmembrane</keyword>
<dbReference type="PANTHER" id="PTHR35788">
    <property type="entry name" value="EXPORTED PROTEIN-RELATED"/>
    <property type="match status" value="1"/>
</dbReference>
<dbReference type="InterPro" id="IPR007391">
    <property type="entry name" value="Vancomycin_resist_VanW"/>
</dbReference>
<dbReference type="Pfam" id="PF04294">
    <property type="entry name" value="VanW"/>
    <property type="match status" value="1"/>
</dbReference>
<keyword evidence="2" id="KW-1133">Transmembrane helix</keyword>
<dbReference type="RefSeq" id="WP_407676954.1">
    <property type="nucleotide sequence ID" value="NZ_BSDI01000098.1"/>
</dbReference>
<evidence type="ECO:0000256" key="1">
    <source>
        <dbReference type="SAM" id="MobiDB-lite"/>
    </source>
</evidence>
<feature type="compositionally biased region" description="Polar residues" evidence="1">
    <location>
        <begin position="1"/>
        <end position="13"/>
    </location>
</feature>
<gene>
    <name evidence="4" type="ORF">Pa4123_90170</name>
</gene>
<sequence length="585" mass="61707">MSSPGAPHPSTSDAPTVQIPAVPPAATPPRTSRRRVFIGAAVAAVVLVAAGGVALYGFAGDVPRGTTVLGIDIGAKSKADAAKALRVGLAGRLDTAVPVRLGDKTVEISPAEVGLAMDIDATVAAAADGGWHMFGSRTVKPVVTVDAERLDAALRDDLGKDAQAMRMPAITFEGTTPKPVYPKPGTGLEPEKTAQAVREGWLGTYPLTVPIVEVHPATTAEEVDKLVADLATPAVSGPVTVTTNRGTVTVLPAEIAKSLVLTADKTGKITPRIDEKKLRAAIAKPLAKVEVKAKDATVAIVAGKPKVTAGTAGHEVDTAALSRDLLGVLPKTDGRTVAATMKDSAPKTTDADIAKLGIKERVSTFTTKFTGGLSSPRSQNIVLASKQVDGALVKPGETFSLNGHTGMRGYADGYKDAPTIVGGKLVPGVGGGVSQFTTTLFNASYYAGLKDVEHKPHSYYFSRYPAVIESTIFWPDLDFKFRNDSPYGVVIDTSYTSNSITVSMWSTKVYESVKTEWSPRRNITKPRTVYLDPGPSCIEASGSDGFTQDAYRVFRKGGKEVKREKFSWTYQAEPRFICAKKPAGE</sequence>
<accession>A0ABQ5RAG0</accession>
<keyword evidence="5" id="KW-1185">Reference proteome</keyword>
<protein>
    <submittedName>
        <fullName evidence="4">Vanomycin resistance protein VanB</fullName>
    </submittedName>
</protein>
<dbReference type="Proteomes" id="UP001144280">
    <property type="component" value="Unassembled WGS sequence"/>
</dbReference>
<dbReference type="InterPro" id="IPR022029">
    <property type="entry name" value="YoaR-like_PG-bd"/>
</dbReference>
<dbReference type="InterPro" id="IPR052913">
    <property type="entry name" value="Glycopeptide_resist_protein"/>
</dbReference>
<organism evidence="4 5">
    <name type="scientific">Phytohabitans aurantiacus</name>
    <dbReference type="NCBI Taxonomy" id="3016789"/>
    <lineage>
        <taxon>Bacteria</taxon>
        <taxon>Bacillati</taxon>
        <taxon>Actinomycetota</taxon>
        <taxon>Actinomycetes</taxon>
        <taxon>Micromonosporales</taxon>
        <taxon>Micromonosporaceae</taxon>
    </lineage>
</organism>
<proteinExistence type="predicted"/>
<name>A0ABQ5RAG0_9ACTN</name>
<feature type="region of interest" description="Disordered" evidence="1">
    <location>
        <begin position="1"/>
        <end position="30"/>
    </location>
</feature>
<reference evidence="4" key="1">
    <citation type="submission" date="2022-12" db="EMBL/GenBank/DDBJ databases">
        <title>New Phytohabitans aurantiacus sp. RD004123 nov., an actinomycete isolated from soil.</title>
        <authorList>
            <person name="Triningsih D.W."/>
            <person name="Harunari E."/>
            <person name="Igarashi Y."/>
        </authorList>
    </citation>
    <scope>NUCLEOTIDE SEQUENCE</scope>
    <source>
        <strain evidence="4">RD004123</strain>
    </source>
</reference>